<evidence type="ECO:0000256" key="5">
    <source>
        <dbReference type="ARBA" id="ARBA00022723"/>
    </source>
</evidence>
<dbReference type="PRINTS" id="PR00502">
    <property type="entry name" value="NUDIXFAMILY"/>
</dbReference>
<dbReference type="PRINTS" id="PR01401">
    <property type="entry name" value="MUTATORMUTT"/>
</dbReference>
<dbReference type="CDD" id="cd03425">
    <property type="entry name" value="NUDIX_MutT_NudA_like"/>
    <property type="match status" value="1"/>
</dbReference>
<keyword evidence="7" id="KW-0378">Hydrolase</keyword>
<evidence type="ECO:0000256" key="8">
    <source>
        <dbReference type="ARBA" id="ARBA00022842"/>
    </source>
</evidence>
<evidence type="ECO:0000256" key="6">
    <source>
        <dbReference type="ARBA" id="ARBA00022763"/>
    </source>
</evidence>
<evidence type="ECO:0000256" key="12">
    <source>
        <dbReference type="ARBA" id="ARBA00038905"/>
    </source>
</evidence>
<evidence type="ECO:0000256" key="15">
    <source>
        <dbReference type="ARBA" id="ARBA00041979"/>
    </source>
</evidence>
<dbReference type="InterPro" id="IPR029119">
    <property type="entry name" value="MutY_C"/>
</dbReference>
<feature type="binding site" evidence="17">
    <location>
        <begin position="36"/>
        <end position="39"/>
    </location>
    <ligand>
        <name>8-oxo-dGTP</name>
        <dbReference type="ChEBI" id="CHEBI:77896"/>
    </ligand>
</feature>
<dbReference type="GO" id="GO:0046872">
    <property type="term" value="F:metal ion binding"/>
    <property type="evidence" value="ECO:0007669"/>
    <property type="project" value="UniProtKB-KW"/>
</dbReference>
<comment type="catalytic activity">
    <reaction evidence="10">
        <text>8-oxo-dGTP + H2O = 8-oxo-dGMP + diphosphate + H(+)</text>
        <dbReference type="Rhea" id="RHEA:31575"/>
        <dbReference type="ChEBI" id="CHEBI:15377"/>
        <dbReference type="ChEBI" id="CHEBI:15378"/>
        <dbReference type="ChEBI" id="CHEBI:33019"/>
        <dbReference type="ChEBI" id="CHEBI:63224"/>
        <dbReference type="ChEBI" id="CHEBI:77896"/>
        <dbReference type="EC" id="3.6.1.55"/>
    </reaction>
</comment>
<dbReference type="RefSeq" id="WP_027274677.1">
    <property type="nucleotide sequence ID" value="NZ_BRLH01000005.1"/>
</dbReference>
<dbReference type="Pfam" id="PF14815">
    <property type="entry name" value="NUDIX_4"/>
    <property type="match status" value="1"/>
</dbReference>
<comment type="similarity">
    <text evidence="2">Belongs to the Nudix hydrolase family.</text>
</comment>
<evidence type="ECO:0000256" key="17">
    <source>
        <dbReference type="PIRSR" id="PIRSR603561-1"/>
    </source>
</evidence>
<dbReference type="InterPro" id="IPR000086">
    <property type="entry name" value="NUDIX_hydrolase_dom"/>
</dbReference>
<organism evidence="20 21">
    <name type="scientific">Leminorella grimontii</name>
    <dbReference type="NCBI Taxonomy" id="82981"/>
    <lineage>
        <taxon>Bacteria</taxon>
        <taxon>Pseudomonadati</taxon>
        <taxon>Pseudomonadota</taxon>
        <taxon>Gammaproteobacteria</taxon>
        <taxon>Enterobacterales</taxon>
        <taxon>Budviciaceae</taxon>
        <taxon>Leminorella</taxon>
    </lineage>
</organism>
<comment type="caution">
    <text evidence="20">The sequence shown here is derived from an EMBL/GenBank/DDBJ whole genome shotgun (WGS) entry which is preliminary data.</text>
</comment>
<dbReference type="InterPro" id="IPR020476">
    <property type="entry name" value="Nudix_hydrolase"/>
</dbReference>
<dbReference type="NCBIfam" id="NF008044">
    <property type="entry name" value="PRK10776.1"/>
    <property type="match status" value="1"/>
</dbReference>
<dbReference type="PROSITE" id="PS51462">
    <property type="entry name" value="NUDIX"/>
    <property type="match status" value="1"/>
</dbReference>
<dbReference type="GO" id="GO:0044716">
    <property type="term" value="F:8-oxo-GDP phosphatase activity"/>
    <property type="evidence" value="ECO:0007669"/>
    <property type="project" value="TreeGrafter"/>
</dbReference>
<dbReference type="GO" id="GO:0006260">
    <property type="term" value="P:DNA replication"/>
    <property type="evidence" value="ECO:0007669"/>
    <property type="project" value="UniProtKB-KW"/>
</dbReference>
<feature type="binding site" evidence="17">
    <location>
        <position position="30"/>
    </location>
    <ligand>
        <name>8-oxo-dGTP</name>
        <dbReference type="ChEBI" id="CHEBI:77896"/>
    </ligand>
</feature>
<keyword evidence="5 18" id="KW-0479">Metal-binding</keyword>
<feature type="domain" description="Nudix hydrolase" evidence="19">
    <location>
        <begin position="4"/>
        <end position="132"/>
    </location>
</feature>
<dbReference type="GO" id="GO:0044715">
    <property type="term" value="F:8-oxo-dGDP phosphatase activity"/>
    <property type="evidence" value="ECO:0007669"/>
    <property type="project" value="TreeGrafter"/>
</dbReference>
<keyword evidence="4" id="KW-0235">DNA replication</keyword>
<evidence type="ECO:0000256" key="14">
    <source>
        <dbReference type="ARBA" id="ARBA00041592"/>
    </source>
</evidence>
<dbReference type="Gene3D" id="3.90.79.10">
    <property type="entry name" value="Nucleoside Triphosphate Pyrophosphohydrolase"/>
    <property type="match status" value="1"/>
</dbReference>
<evidence type="ECO:0000256" key="16">
    <source>
        <dbReference type="ARBA" id="ARBA00042798"/>
    </source>
</evidence>
<keyword evidence="3" id="KW-0515">Mutator protein</keyword>
<feature type="binding site" evidence="17">
    <location>
        <position position="123"/>
    </location>
    <ligand>
        <name>8-oxo-dGTP</name>
        <dbReference type="ChEBI" id="CHEBI:77896"/>
    </ligand>
</feature>
<reference evidence="20" key="1">
    <citation type="submission" date="2022-06" db="EMBL/GenBank/DDBJ databases">
        <title>Draft genome sequences of Leminorella grimontii str. JCM5902.</title>
        <authorList>
            <person name="Wakabayashi Y."/>
            <person name="Kojima K."/>
        </authorList>
    </citation>
    <scope>NUCLEOTIDE SEQUENCE</scope>
    <source>
        <strain evidence="20">JCM 5902</strain>
    </source>
</reference>
<dbReference type="GO" id="GO:0035539">
    <property type="term" value="F:8-oxo-7,8-dihydrodeoxyguanosine triphosphate pyrophosphatase activity"/>
    <property type="evidence" value="ECO:0007669"/>
    <property type="project" value="UniProtKB-EC"/>
</dbReference>
<evidence type="ECO:0000256" key="18">
    <source>
        <dbReference type="PIRSR" id="PIRSR603561-2"/>
    </source>
</evidence>
<evidence type="ECO:0000256" key="7">
    <source>
        <dbReference type="ARBA" id="ARBA00022801"/>
    </source>
</evidence>
<dbReference type="NCBIfam" id="TIGR00586">
    <property type="entry name" value="mutt"/>
    <property type="match status" value="1"/>
</dbReference>
<dbReference type="EMBL" id="BRLH01000005">
    <property type="protein sequence ID" value="GKX56285.1"/>
    <property type="molecule type" value="Genomic_DNA"/>
</dbReference>
<dbReference type="PANTHER" id="PTHR47707">
    <property type="entry name" value="8-OXO-DGTP DIPHOSPHATASE"/>
    <property type="match status" value="1"/>
</dbReference>
<evidence type="ECO:0000256" key="1">
    <source>
        <dbReference type="ARBA" id="ARBA00001946"/>
    </source>
</evidence>
<evidence type="ECO:0000256" key="9">
    <source>
        <dbReference type="ARBA" id="ARBA00023204"/>
    </source>
</evidence>
<dbReference type="InterPro" id="IPR003561">
    <property type="entry name" value="Mutator_MutT"/>
</dbReference>
<comment type="cofactor">
    <cofactor evidence="1 18">
        <name>Mg(2+)</name>
        <dbReference type="ChEBI" id="CHEBI:18420"/>
    </cofactor>
</comment>
<evidence type="ECO:0000256" key="13">
    <source>
        <dbReference type="ARBA" id="ARBA00040794"/>
    </source>
</evidence>
<sequence>MEKKRIDIAVGIIVNEEGQIFITRRQKGSHLAGLWEFPGGKVETVNEETPERALSRELWEEVGIEVLRAEPLKTLEYDYPDRSLTLHFFIVDRWKGQPESCEGQESRWLPASELIADEFPEANRPVIEDIRRRYCAA</sequence>
<evidence type="ECO:0000256" key="4">
    <source>
        <dbReference type="ARBA" id="ARBA00022705"/>
    </source>
</evidence>
<dbReference type="GO" id="GO:0006281">
    <property type="term" value="P:DNA repair"/>
    <property type="evidence" value="ECO:0007669"/>
    <property type="project" value="UniProtKB-KW"/>
</dbReference>
<dbReference type="SUPFAM" id="SSF55811">
    <property type="entry name" value="Nudix"/>
    <property type="match status" value="1"/>
</dbReference>
<gene>
    <name evidence="20" type="primary">mutT</name>
    <name evidence="20" type="ORF">SOASR030_23970</name>
</gene>
<dbReference type="FunFam" id="3.90.79.10:FF:000014">
    <property type="entry name" value="8-oxo-dGTP diphosphatase MutT"/>
    <property type="match status" value="1"/>
</dbReference>
<dbReference type="EC" id="3.6.1.55" evidence="12"/>
<comment type="catalytic activity">
    <reaction evidence="11">
        <text>8-oxo-GTP + H2O = 8-oxo-GMP + diphosphate + H(+)</text>
        <dbReference type="Rhea" id="RHEA:67616"/>
        <dbReference type="ChEBI" id="CHEBI:15377"/>
        <dbReference type="ChEBI" id="CHEBI:15378"/>
        <dbReference type="ChEBI" id="CHEBI:33019"/>
        <dbReference type="ChEBI" id="CHEBI:143553"/>
        <dbReference type="ChEBI" id="CHEBI:145694"/>
    </reaction>
</comment>
<evidence type="ECO:0000256" key="2">
    <source>
        <dbReference type="ARBA" id="ARBA00005582"/>
    </source>
</evidence>
<evidence type="ECO:0000256" key="11">
    <source>
        <dbReference type="ARBA" id="ARBA00036904"/>
    </source>
</evidence>
<dbReference type="PANTHER" id="PTHR47707:SF1">
    <property type="entry name" value="NUDIX HYDROLASE FAMILY PROTEIN"/>
    <property type="match status" value="1"/>
</dbReference>
<dbReference type="InterPro" id="IPR015797">
    <property type="entry name" value="NUDIX_hydrolase-like_dom_sf"/>
</dbReference>
<evidence type="ECO:0000259" key="19">
    <source>
        <dbReference type="PROSITE" id="PS51462"/>
    </source>
</evidence>
<dbReference type="AlphaFoldDB" id="A0AAV5N3Z6"/>
<dbReference type="GO" id="GO:0008413">
    <property type="term" value="F:8-oxo-7,8-dihydroguanosine triphosphate pyrophosphatase activity"/>
    <property type="evidence" value="ECO:0007669"/>
    <property type="project" value="InterPro"/>
</dbReference>
<feature type="binding site" evidence="18">
    <location>
        <position position="39"/>
    </location>
    <ligand>
        <name>Mg(2+)</name>
        <dbReference type="ChEBI" id="CHEBI:18420"/>
    </ligand>
</feature>
<proteinExistence type="inferred from homology"/>
<keyword evidence="6" id="KW-0227">DNA damage</keyword>
<dbReference type="Proteomes" id="UP001058124">
    <property type="component" value="Unassembled WGS sequence"/>
</dbReference>
<feature type="binding site" evidence="17">
    <location>
        <position position="25"/>
    </location>
    <ligand>
        <name>8-oxo-dGTP</name>
        <dbReference type="ChEBI" id="CHEBI:77896"/>
    </ligand>
</feature>
<name>A0AAV5N3Z6_9GAMM</name>
<keyword evidence="8 18" id="KW-0460">Magnesium</keyword>
<protein>
    <recommendedName>
        <fullName evidence="13">8-oxo-dGTP diphosphatase</fullName>
        <ecNumber evidence="12">3.6.1.55</ecNumber>
    </recommendedName>
    <alternativeName>
        <fullName evidence="16">7,8-dihydro-8-oxoguanine-triphosphatase</fullName>
    </alternativeName>
    <alternativeName>
        <fullName evidence="15">Mutator protein MutT</fullName>
    </alternativeName>
    <alternativeName>
        <fullName evidence="14">dGTP pyrophosphohydrolase</fullName>
    </alternativeName>
</protein>
<accession>A0AAV5N3Z6</accession>
<evidence type="ECO:0000256" key="3">
    <source>
        <dbReference type="ARBA" id="ARBA00022457"/>
    </source>
</evidence>
<keyword evidence="9" id="KW-0234">DNA repair</keyword>
<feature type="binding site" evidence="18">
    <location>
        <position position="61"/>
    </location>
    <ligand>
        <name>Mg(2+)</name>
        <dbReference type="ChEBI" id="CHEBI:18420"/>
    </ligand>
</feature>
<evidence type="ECO:0000313" key="21">
    <source>
        <dbReference type="Proteomes" id="UP001058124"/>
    </source>
</evidence>
<keyword evidence="21" id="KW-1185">Reference proteome</keyword>
<dbReference type="InterPro" id="IPR047127">
    <property type="entry name" value="MutT-like"/>
</dbReference>
<evidence type="ECO:0000256" key="10">
    <source>
        <dbReference type="ARBA" id="ARBA00035861"/>
    </source>
</evidence>
<evidence type="ECO:0000313" key="20">
    <source>
        <dbReference type="EMBL" id="GKX56285.1"/>
    </source>
</evidence>